<dbReference type="Pfam" id="PF03466">
    <property type="entry name" value="LysR_substrate"/>
    <property type="match status" value="1"/>
</dbReference>
<reference evidence="6 7" key="1">
    <citation type="journal article" date="2011" name="J. Bacteriol.">
        <title>Complete genome sequence of the industrial strain Ketogulonicigenium vulgare WSH-001.</title>
        <authorList>
            <person name="Liu L."/>
            <person name="Li Y."/>
            <person name="Zhang J."/>
            <person name="Zhou Z."/>
            <person name="Liu J."/>
            <person name="Li X."/>
            <person name="Zhou J."/>
            <person name="Du G."/>
            <person name="Wang L."/>
            <person name="Chen J."/>
        </authorList>
    </citation>
    <scope>NUCLEOTIDE SEQUENCE [LARGE SCALE GENOMIC DNA]</scope>
    <source>
        <strain evidence="6 7">WSH-001</strain>
        <plasmid evidence="7">pKVU_200</plasmid>
    </source>
</reference>
<dbReference type="GO" id="GO:0010628">
    <property type="term" value="P:positive regulation of gene expression"/>
    <property type="evidence" value="ECO:0007669"/>
    <property type="project" value="TreeGrafter"/>
</dbReference>
<evidence type="ECO:0000313" key="6">
    <source>
        <dbReference type="EMBL" id="AEM42854.1"/>
    </source>
</evidence>
<keyword evidence="3" id="KW-0238">DNA-binding</keyword>
<evidence type="ECO:0000256" key="3">
    <source>
        <dbReference type="ARBA" id="ARBA00023125"/>
    </source>
</evidence>
<geneLocation type="plasmid" evidence="7">
    <name>pKVU_200</name>
</geneLocation>
<dbReference type="Pfam" id="PF00126">
    <property type="entry name" value="HTH_1"/>
    <property type="match status" value="1"/>
</dbReference>
<dbReference type="PANTHER" id="PTHR30427">
    <property type="entry name" value="TRANSCRIPTIONAL ACTIVATOR PROTEIN LYSR"/>
    <property type="match status" value="1"/>
</dbReference>
<evidence type="ECO:0000256" key="2">
    <source>
        <dbReference type="ARBA" id="ARBA00023015"/>
    </source>
</evidence>
<dbReference type="Gene3D" id="3.40.190.10">
    <property type="entry name" value="Periplasmic binding protein-like II"/>
    <property type="match status" value="2"/>
</dbReference>
<keyword evidence="2" id="KW-0805">Transcription regulation</keyword>
<organism evidence="6 7">
    <name type="scientific">Ketogulonicigenium vulgare (strain WSH-001)</name>
    <dbReference type="NCBI Taxonomy" id="759362"/>
    <lineage>
        <taxon>Bacteria</taxon>
        <taxon>Pseudomonadati</taxon>
        <taxon>Pseudomonadota</taxon>
        <taxon>Alphaproteobacteria</taxon>
        <taxon>Rhodobacterales</taxon>
        <taxon>Roseobacteraceae</taxon>
        <taxon>Ketogulonicigenium</taxon>
    </lineage>
</organism>
<dbReference type="KEGG" id="kvl:KVU_PB0176"/>
<dbReference type="OrthoDB" id="7260751at2"/>
<keyword evidence="6" id="KW-0614">Plasmid</keyword>
<evidence type="ECO:0000313" key="7">
    <source>
        <dbReference type="Proteomes" id="UP000000692"/>
    </source>
</evidence>
<comment type="similarity">
    <text evidence="1">Belongs to the LysR transcriptional regulatory family.</text>
</comment>
<dbReference type="HOGENOM" id="CLU_039613_6_3_5"/>
<protein>
    <submittedName>
        <fullName evidence="6">Probable transcriptional regulator protein, LysR family protein</fullName>
    </submittedName>
</protein>
<gene>
    <name evidence="6" type="primary">lysR</name>
    <name evidence="6" type="ordered locus">KVU_PB0176</name>
</gene>
<dbReference type="InterPro" id="IPR000847">
    <property type="entry name" value="LysR_HTH_N"/>
</dbReference>
<dbReference type="AlphaFoldDB" id="F9YBV2"/>
<dbReference type="InterPro" id="IPR036390">
    <property type="entry name" value="WH_DNA-bd_sf"/>
</dbReference>
<dbReference type="PANTHER" id="PTHR30427:SF1">
    <property type="entry name" value="TRANSCRIPTIONAL ACTIVATOR PROTEIN LYSR"/>
    <property type="match status" value="1"/>
</dbReference>
<evidence type="ECO:0000259" key="5">
    <source>
        <dbReference type="PROSITE" id="PS50931"/>
    </source>
</evidence>
<proteinExistence type="inferred from homology"/>
<dbReference type="GO" id="GO:0003700">
    <property type="term" value="F:DNA-binding transcription factor activity"/>
    <property type="evidence" value="ECO:0007669"/>
    <property type="project" value="InterPro"/>
</dbReference>
<dbReference type="GO" id="GO:0043565">
    <property type="term" value="F:sequence-specific DNA binding"/>
    <property type="evidence" value="ECO:0007669"/>
    <property type="project" value="TreeGrafter"/>
</dbReference>
<dbReference type="PROSITE" id="PS50931">
    <property type="entry name" value="HTH_LYSR"/>
    <property type="match status" value="1"/>
</dbReference>
<keyword evidence="4" id="KW-0804">Transcription</keyword>
<evidence type="ECO:0000256" key="4">
    <source>
        <dbReference type="ARBA" id="ARBA00023163"/>
    </source>
</evidence>
<evidence type="ECO:0000256" key="1">
    <source>
        <dbReference type="ARBA" id="ARBA00009437"/>
    </source>
</evidence>
<dbReference type="SUPFAM" id="SSF46785">
    <property type="entry name" value="Winged helix' DNA-binding domain"/>
    <property type="match status" value="1"/>
</dbReference>
<dbReference type="EMBL" id="CP002020">
    <property type="protein sequence ID" value="AEM42854.1"/>
    <property type="molecule type" value="Genomic_DNA"/>
</dbReference>
<dbReference type="InterPro" id="IPR036388">
    <property type="entry name" value="WH-like_DNA-bd_sf"/>
</dbReference>
<dbReference type="PATRIC" id="fig|759362.5.peg.3126"/>
<dbReference type="SUPFAM" id="SSF53850">
    <property type="entry name" value="Periplasmic binding protein-like II"/>
    <property type="match status" value="1"/>
</dbReference>
<sequence>MMAGNSLFDLRQLEAYAAVISTGSVTGAAKVIGKSQPVVTRLIQDLEADVGFPLFARHGRRITPTQNGSLFYREVERLLADAHRTRQRAADLSHRQIGSVALAATATMAASIVPRALKGLRDQGYAPKEIVLRSQTSEEVIQSVAARQADIGIASLPLDHPALEVQWIAEASCVCVLHEDDPLAALDVIDLSALAGRPIITLLNPYRVLGRISAALHDIEPESVIRTNSSTTALNMVSAGLGVAILEPVSPIGQRFANTVVRPLSVSIPYYWGIVTPVGLPESPIIQPLVEALITASQMDMPGFRIRDVRETESILKNIFTAPE</sequence>
<dbReference type="InterPro" id="IPR005119">
    <property type="entry name" value="LysR_subst-bd"/>
</dbReference>
<feature type="domain" description="HTH lysR-type" evidence="5">
    <location>
        <begin position="8"/>
        <end position="65"/>
    </location>
</feature>
<dbReference type="Proteomes" id="UP000000692">
    <property type="component" value="Plasmid 2"/>
</dbReference>
<dbReference type="Gene3D" id="1.10.10.10">
    <property type="entry name" value="Winged helix-like DNA-binding domain superfamily/Winged helix DNA-binding domain"/>
    <property type="match status" value="1"/>
</dbReference>
<name>F9YBV2_KETVW</name>
<accession>F9YBV2</accession>
<keyword evidence="7" id="KW-1185">Reference proteome</keyword>